<accession>A0A3N1CSF0</accession>
<feature type="compositionally biased region" description="Low complexity" evidence="1">
    <location>
        <begin position="1"/>
        <end position="11"/>
    </location>
</feature>
<keyword evidence="3" id="KW-1185">Reference proteome</keyword>
<evidence type="ECO:0000313" key="2">
    <source>
        <dbReference type="EMBL" id="ROO84094.1"/>
    </source>
</evidence>
<organism evidence="2 3">
    <name type="scientific">Actinocorallia herbida</name>
    <dbReference type="NCBI Taxonomy" id="58109"/>
    <lineage>
        <taxon>Bacteria</taxon>
        <taxon>Bacillati</taxon>
        <taxon>Actinomycetota</taxon>
        <taxon>Actinomycetes</taxon>
        <taxon>Streptosporangiales</taxon>
        <taxon>Thermomonosporaceae</taxon>
        <taxon>Actinocorallia</taxon>
    </lineage>
</organism>
<feature type="compositionally biased region" description="Basic and acidic residues" evidence="1">
    <location>
        <begin position="15"/>
        <end position="28"/>
    </location>
</feature>
<sequence>MRATPATSRRAPAPHPDERSFAHCDRSGLPRWRPSRLYEVSPPSLGSSDRSYERVGSSRARDVPPGPYPDERPFARCGWSGVPGWRPGRPHGGRSFACASSWAESPLPRVLRAFRAVPGARLSCAAYRSRIRVSEEVGPGRCGLGRISRGPGCSHWWARSPRAVVPCEPCACRAACPGAGALALGEGVRAVGGGRGLLVTGGSLARVSRSSRRCPCRFAQAQECRGGPVPCFSSRPDSEKAGAVGSTGISTASRTPRPDGSGPGSSGDCVSRARSGHPGPRECAFFARSPGRKHLWPSGSPPPGFSPVVVERGCSWGFGGLRGWE</sequence>
<evidence type="ECO:0000256" key="1">
    <source>
        <dbReference type="SAM" id="MobiDB-lite"/>
    </source>
</evidence>
<reference evidence="2 3" key="1">
    <citation type="submission" date="2018-11" db="EMBL/GenBank/DDBJ databases">
        <title>Sequencing the genomes of 1000 actinobacteria strains.</title>
        <authorList>
            <person name="Klenk H.-P."/>
        </authorList>
    </citation>
    <scope>NUCLEOTIDE SEQUENCE [LARGE SCALE GENOMIC DNA]</scope>
    <source>
        <strain evidence="2 3">DSM 44254</strain>
    </source>
</reference>
<protein>
    <submittedName>
        <fullName evidence="2">Uncharacterized protein</fullName>
    </submittedName>
</protein>
<comment type="caution">
    <text evidence="2">The sequence shown here is derived from an EMBL/GenBank/DDBJ whole genome shotgun (WGS) entry which is preliminary data.</text>
</comment>
<feature type="region of interest" description="Disordered" evidence="1">
    <location>
        <begin position="1"/>
        <end position="69"/>
    </location>
</feature>
<evidence type="ECO:0000313" key="3">
    <source>
        <dbReference type="Proteomes" id="UP000272400"/>
    </source>
</evidence>
<dbReference type="Proteomes" id="UP000272400">
    <property type="component" value="Unassembled WGS sequence"/>
</dbReference>
<feature type="region of interest" description="Disordered" evidence="1">
    <location>
        <begin position="235"/>
        <end position="284"/>
    </location>
</feature>
<name>A0A3N1CSF0_9ACTN</name>
<gene>
    <name evidence="2" type="ORF">EDD29_1611</name>
</gene>
<dbReference type="EMBL" id="RJKE01000001">
    <property type="protein sequence ID" value="ROO84094.1"/>
    <property type="molecule type" value="Genomic_DNA"/>
</dbReference>
<dbReference type="AlphaFoldDB" id="A0A3N1CSF0"/>
<proteinExistence type="predicted"/>